<comment type="caution">
    <text evidence="1">The sequence shown here is derived from an EMBL/GenBank/DDBJ whole genome shotgun (WGS) entry which is preliminary data.</text>
</comment>
<keyword evidence="2" id="KW-1185">Reference proteome</keyword>
<proteinExistence type="predicted"/>
<dbReference type="AlphaFoldDB" id="A0A317FES0"/>
<dbReference type="EMBL" id="QGNA01000003">
    <property type="protein sequence ID" value="PWS36076.1"/>
    <property type="molecule type" value="Genomic_DNA"/>
</dbReference>
<protein>
    <submittedName>
        <fullName evidence="1">Uncharacterized protein</fullName>
    </submittedName>
</protein>
<gene>
    <name evidence="1" type="ORF">DFH01_12775</name>
</gene>
<name>A0A317FES0_9PROT</name>
<organism evidence="1 2">
    <name type="scientific">Falsiroseomonas bella</name>
    <dbReference type="NCBI Taxonomy" id="2184016"/>
    <lineage>
        <taxon>Bacteria</taxon>
        <taxon>Pseudomonadati</taxon>
        <taxon>Pseudomonadota</taxon>
        <taxon>Alphaproteobacteria</taxon>
        <taxon>Acetobacterales</taxon>
        <taxon>Roseomonadaceae</taxon>
        <taxon>Falsiroseomonas</taxon>
    </lineage>
</organism>
<sequence length="95" mass="10900">MSAPCPELACALESFAEEAPLVRRLFLADRAFRSACEDYRLALEGLAAFRRLPDGRQRAEFDDYQRVVRELEAEMRDMIRAARSPACRPWHADKA</sequence>
<evidence type="ECO:0000313" key="1">
    <source>
        <dbReference type="EMBL" id="PWS36076.1"/>
    </source>
</evidence>
<dbReference type="Proteomes" id="UP000245765">
    <property type="component" value="Unassembled WGS sequence"/>
</dbReference>
<accession>A0A317FES0</accession>
<evidence type="ECO:0000313" key="2">
    <source>
        <dbReference type="Proteomes" id="UP000245765"/>
    </source>
</evidence>
<reference evidence="2" key="1">
    <citation type="submission" date="2018-05" db="EMBL/GenBank/DDBJ databases">
        <authorList>
            <person name="Du Z."/>
            <person name="Wang X."/>
        </authorList>
    </citation>
    <scope>NUCLEOTIDE SEQUENCE [LARGE SCALE GENOMIC DNA]</scope>
    <source>
        <strain evidence="2">CQN31</strain>
    </source>
</reference>